<dbReference type="SUPFAM" id="SSF141868">
    <property type="entry name" value="EAL domain-like"/>
    <property type="match status" value="1"/>
</dbReference>
<dbReference type="SUPFAM" id="SSF55073">
    <property type="entry name" value="Nucleotide cyclase"/>
    <property type="match status" value="1"/>
</dbReference>
<dbReference type="RefSeq" id="WP_015442328.1">
    <property type="nucleotide sequence ID" value="NC_020520.1"/>
</dbReference>
<dbReference type="GO" id="GO:0007165">
    <property type="term" value="P:signal transduction"/>
    <property type="evidence" value="ECO:0007669"/>
    <property type="project" value="InterPro"/>
</dbReference>
<keyword evidence="1 3" id="KW-0812">Transmembrane</keyword>
<dbReference type="Pfam" id="PF00563">
    <property type="entry name" value="EAL"/>
    <property type="match status" value="1"/>
</dbReference>
<dbReference type="InterPro" id="IPR029787">
    <property type="entry name" value="Nucleotide_cyclase"/>
</dbReference>
<dbReference type="AlphaFoldDB" id="A0A6C7E9E7"/>
<dbReference type="Proteomes" id="UP000011863">
    <property type="component" value="Chromosome"/>
</dbReference>
<dbReference type="InterPro" id="IPR043128">
    <property type="entry name" value="Rev_trsase/Diguanyl_cyclase"/>
</dbReference>
<reference evidence="7 8" key="1">
    <citation type="journal article" date="2013" name="Int. J. Syst. Evol. Microbiol.">
        <title>Ilumatobacter nonamiense sp. nov. and Ilumatobacter coccineum sp. nov., isolated from seashore sand.</title>
        <authorList>
            <person name="Matsumoto A."/>
            <person name="Kasai H."/>
            <person name="Matsuo Y."/>
            <person name="Shizuri Y."/>
            <person name="Ichikawa N."/>
            <person name="Fujita N."/>
            <person name="Omura S."/>
            <person name="Takahashi Y."/>
        </authorList>
    </citation>
    <scope>NUCLEOTIDE SEQUENCE [LARGE SCALE GENOMIC DNA]</scope>
    <source>
        <strain evidence="8">NBRC 103263 / KCTC 29153 / YM16-304</strain>
    </source>
</reference>
<protein>
    <recommendedName>
        <fullName evidence="9">Signaling protein</fullName>
    </recommendedName>
</protein>
<dbReference type="InterPro" id="IPR003660">
    <property type="entry name" value="HAMP_dom"/>
</dbReference>
<dbReference type="Pfam" id="PF00672">
    <property type="entry name" value="HAMP"/>
    <property type="match status" value="1"/>
</dbReference>
<sequence length="916" mass="98137">MLVSRRLGGLPLAVYVVALLLIPLLGVGIFSFREIERNNESANAASSLSEASAIHASAASLLVPLEVDRVASLGLVRIHELGLDPDLVKSMLGLDLDALVAENDVRLDAAFDALEASLASPDTVERSEDVVAIRELIETEGARSADGMATFETVERSFENAFSYVESLLSRSNSTLLDAEYVAPEAIALVRRLNLVVDVILTARQEAETFGSIVFGEGASAPSDMMSDGIRHVDALDAASSVDPVAITQLRNVYSDLPAMPEGLDSTPFDSMESLASVDFDSITDALLGHIEYLELVAEFSVDRADAVSGEVDDWARNASDRNRSTLLFFAAVGLASLAFGLVVIRSFAKPLNALCDQAERISSGELSADPLELAGPSDVRKVTGAINDMASTLALVDDHMQALAVAENGEGPELQDLPGHVGASMRTSMERVTALTARLQASEARLAEEARIDNLTGLPNRFAVLEYLDRELRSLPKPGMTSGKVTSTGVMFVDIDGFKSVNDTHGHAVGDVVLREIAQRLSGSIREIDFVARLGGDEFLIVISDVADTGNLITFGERMIEQVEQPYVVGEQLFGVSASVGVTVIEPGDHSMSAVERADAAVYQAKRRGRRRVEMFDKELQRSIEQQAELELALRQAIQHDELRIYLQPLADMTTGHAAGAEALVRWERPGVGLVPPADFIPIAERSGLIFELERWVLEAACRCIAEWTLAGRGAGMRLAVNISGRHLIEGELVADLDAALAATGADPGLLEIELTESQLLDDVERASDVLAAVRSRGVKVAIDDFGTGYSSMTYLQKLPVDVVKIDRSFIATATANEFDSTIVESVVTIGRALSLDIVAEGIETFDQLAYAIEAGVTLGQGFLFARPMPVGEAESILFGPPLFDAERVRREAGLGPVPWSALPPAGAPIDLPVN</sequence>
<dbReference type="OrthoDB" id="23692at2"/>
<name>A0A6C7E9E7_ILUCY</name>
<dbReference type="PANTHER" id="PTHR44757">
    <property type="entry name" value="DIGUANYLATE CYCLASE DGCP"/>
    <property type="match status" value="1"/>
</dbReference>
<feature type="domain" description="GGDEF" evidence="6">
    <location>
        <begin position="487"/>
        <end position="619"/>
    </location>
</feature>
<dbReference type="NCBIfam" id="TIGR00254">
    <property type="entry name" value="GGDEF"/>
    <property type="match status" value="1"/>
</dbReference>
<feature type="domain" description="EAL" evidence="4">
    <location>
        <begin position="628"/>
        <end position="883"/>
    </location>
</feature>
<keyword evidence="8" id="KW-1185">Reference proteome</keyword>
<keyword evidence="3" id="KW-0472">Membrane</keyword>
<gene>
    <name evidence="7" type="ORF">YM304_27670</name>
</gene>
<dbReference type="Gene3D" id="3.20.20.450">
    <property type="entry name" value="EAL domain"/>
    <property type="match status" value="1"/>
</dbReference>
<dbReference type="InterPro" id="IPR001633">
    <property type="entry name" value="EAL_dom"/>
</dbReference>
<dbReference type="InterPro" id="IPR000160">
    <property type="entry name" value="GGDEF_dom"/>
</dbReference>
<dbReference type="Gene3D" id="6.10.340.10">
    <property type="match status" value="1"/>
</dbReference>
<dbReference type="InterPro" id="IPR035919">
    <property type="entry name" value="EAL_sf"/>
</dbReference>
<dbReference type="CDD" id="cd06225">
    <property type="entry name" value="HAMP"/>
    <property type="match status" value="1"/>
</dbReference>
<dbReference type="Gene3D" id="3.30.70.270">
    <property type="match status" value="1"/>
</dbReference>
<organism evidence="7 8">
    <name type="scientific">Ilumatobacter coccineus (strain NBRC 103263 / KCTC 29153 / YM16-304)</name>
    <dbReference type="NCBI Taxonomy" id="1313172"/>
    <lineage>
        <taxon>Bacteria</taxon>
        <taxon>Bacillati</taxon>
        <taxon>Actinomycetota</taxon>
        <taxon>Acidimicrobiia</taxon>
        <taxon>Acidimicrobiales</taxon>
        <taxon>Ilumatobacteraceae</taxon>
        <taxon>Ilumatobacter</taxon>
    </lineage>
</organism>
<feature type="transmembrane region" description="Helical" evidence="3">
    <location>
        <begin position="12"/>
        <end position="32"/>
    </location>
</feature>
<evidence type="ECO:0000256" key="2">
    <source>
        <dbReference type="ARBA" id="ARBA00022989"/>
    </source>
</evidence>
<accession>A0A6C7E9E7</accession>
<dbReference type="CDD" id="cd01948">
    <property type="entry name" value="EAL"/>
    <property type="match status" value="1"/>
</dbReference>
<evidence type="ECO:0000256" key="3">
    <source>
        <dbReference type="SAM" id="Phobius"/>
    </source>
</evidence>
<evidence type="ECO:0000259" key="5">
    <source>
        <dbReference type="PROSITE" id="PS50885"/>
    </source>
</evidence>
<feature type="transmembrane region" description="Helical" evidence="3">
    <location>
        <begin position="327"/>
        <end position="349"/>
    </location>
</feature>
<dbReference type="EMBL" id="AP012057">
    <property type="protein sequence ID" value="BAN03081.1"/>
    <property type="molecule type" value="Genomic_DNA"/>
</dbReference>
<evidence type="ECO:0000313" key="7">
    <source>
        <dbReference type="EMBL" id="BAN03081.1"/>
    </source>
</evidence>
<evidence type="ECO:0008006" key="9">
    <source>
        <dbReference type="Google" id="ProtNLM"/>
    </source>
</evidence>
<dbReference type="GO" id="GO:0016020">
    <property type="term" value="C:membrane"/>
    <property type="evidence" value="ECO:0007669"/>
    <property type="project" value="InterPro"/>
</dbReference>
<dbReference type="SMART" id="SM00304">
    <property type="entry name" value="HAMP"/>
    <property type="match status" value="1"/>
</dbReference>
<dbReference type="PANTHER" id="PTHR44757:SF2">
    <property type="entry name" value="BIOFILM ARCHITECTURE MAINTENANCE PROTEIN MBAA"/>
    <property type="match status" value="1"/>
</dbReference>
<dbReference type="Pfam" id="PF00990">
    <property type="entry name" value="GGDEF"/>
    <property type="match status" value="1"/>
</dbReference>
<dbReference type="KEGG" id="aym:YM304_27670"/>
<dbReference type="SMART" id="SM00052">
    <property type="entry name" value="EAL"/>
    <property type="match status" value="1"/>
</dbReference>
<dbReference type="PROSITE" id="PS50887">
    <property type="entry name" value="GGDEF"/>
    <property type="match status" value="1"/>
</dbReference>
<evidence type="ECO:0000259" key="4">
    <source>
        <dbReference type="PROSITE" id="PS50883"/>
    </source>
</evidence>
<dbReference type="PROSITE" id="PS50883">
    <property type="entry name" value="EAL"/>
    <property type="match status" value="1"/>
</dbReference>
<evidence type="ECO:0000256" key="1">
    <source>
        <dbReference type="ARBA" id="ARBA00022692"/>
    </source>
</evidence>
<dbReference type="SMART" id="SM00267">
    <property type="entry name" value="GGDEF"/>
    <property type="match status" value="1"/>
</dbReference>
<evidence type="ECO:0000313" key="8">
    <source>
        <dbReference type="Proteomes" id="UP000011863"/>
    </source>
</evidence>
<evidence type="ECO:0000259" key="6">
    <source>
        <dbReference type="PROSITE" id="PS50887"/>
    </source>
</evidence>
<dbReference type="InterPro" id="IPR052155">
    <property type="entry name" value="Biofilm_reg_signaling"/>
</dbReference>
<dbReference type="CDD" id="cd01949">
    <property type="entry name" value="GGDEF"/>
    <property type="match status" value="1"/>
</dbReference>
<keyword evidence="2 3" id="KW-1133">Transmembrane helix</keyword>
<dbReference type="PROSITE" id="PS50885">
    <property type="entry name" value="HAMP"/>
    <property type="match status" value="1"/>
</dbReference>
<feature type="domain" description="HAMP" evidence="5">
    <location>
        <begin position="346"/>
        <end position="399"/>
    </location>
</feature>
<proteinExistence type="predicted"/>